<proteinExistence type="predicted"/>
<keyword evidence="3" id="KW-1185">Reference proteome</keyword>
<reference evidence="2 3" key="2">
    <citation type="submission" date="2019-09" db="EMBL/GenBank/DDBJ databases">
        <title>Complete Genome Sequence and Methylome Analysis of free living Spirochaetas.</title>
        <authorList>
            <person name="Leshcheva N."/>
            <person name="Mikheeva N."/>
        </authorList>
    </citation>
    <scope>NUCLEOTIDE SEQUENCE [LARGE SCALE GENOMIC DNA]</scope>
    <source>
        <strain evidence="2 3">P</strain>
    </source>
</reference>
<dbReference type="KEGG" id="sper:EW093_09275"/>
<evidence type="ECO:0000313" key="3">
    <source>
        <dbReference type="Proteomes" id="UP000323824"/>
    </source>
</evidence>
<name>A0A5C1QC33_9SPIO</name>
<reference evidence="2 3" key="1">
    <citation type="submission" date="2019-02" db="EMBL/GenBank/DDBJ databases">
        <authorList>
            <person name="Fomenkov A."/>
            <person name="Dubinina G."/>
            <person name="Grabovich M."/>
            <person name="Vincze T."/>
            <person name="Roberts R.J."/>
        </authorList>
    </citation>
    <scope>NUCLEOTIDE SEQUENCE [LARGE SCALE GENOMIC DNA]</scope>
    <source>
        <strain evidence="2 3">P</strain>
    </source>
</reference>
<organism evidence="2 3">
    <name type="scientific">Thiospirochaeta perfilievii</name>
    <dbReference type="NCBI Taxonomy" id="252967"/>
    <lineage>
        <taxon>Bacteria</taxon>
        <taxon>Pseudomonadati</taxon>
        <taxon>Spirochaetota</taxon>
        <taxon>Spirochaetia</taxon>
        <taxon>Spirochaetales</taxon>
        <taxon>Spirochaetaceae</taxon>
        <taxon>Thiospirochaeta</taxon>
    </lineage>
</organism>
<dbReference type="NCBIfam" id="NF047642">
    <property type="entry name" value="LB_289_fam"/>
    <property type="match status" value="1"/>
</dbReference>
<dbReference type="EMBL" id="CP035807">
    <property type="protein sequence ID" value="QEN04888.1"/>
    <property type="molecule type" value="Genomic_DNA"/>
</dbReference>
<evidence type="ECO:0000256" key="1">
    <source>
        <dbReference type="SAM" id="Coils"/>
    </source>
</evidence>
<protein>
    <submittedName>
        <fullName evidence="2">Uncharacterized protein</fullName>
    </submittedName>
</protein>
<keyword evidence="1" id="KW-0175">Coiled coil</keyword>
<feature type="coiled-coil region" evidence="1">
    <location>
        <begin position="13"/>
        <end position="75"/>
    </location>
</feature>
<dbReference type="OrthoDB" id="371212at2"/>
<gene>
    <name evidence="2" type="ORF">EW093_09275</name>
</gene>
<sequence>MKSTDMARKDRDLRKARKKEEVLARKMEKNEKTVGDYINELNSLFFHDGTKIYNIEMSDEILDLLDEMKEELEEKNWMNVIRKAVKKSGVKEKESAITQLKEMGEIE</sequence>
<accession>A0A5C1QC33</accession>
<dbReference type="Proteomes" id="UP000323824">
    <property type="component" value="Chromosome"/>
</dbReference>
<dbReference type="RefSeq" id="WP_149568129.1">
    <property type="nucleotide sequence ID" value="NZ_CP035807.1"/>
</dbReference>
<evidence type="ECO:0000313" key="2">
    <source>
        <dbReference type="EMBL" id="QEN04888.1"/>
    </source>
</evidence>
<dbReference type="AlphaFoldDB" id="A0A5C1QC33"/>